<dbReference type="Pfam" id="PF01485">
    <property type="entry name" value="IBR"/>
    <property type="match status" value="1"/>
</dbReference>
<feature type="region of interest" description="Disordered" evidence="10">
    <location>
        <begin position="317"/>
        <end position="354"/>
    </location>
</feature>
<gene>
    <name evidence="12" type="ORF">FSPOR_6312</name>
</gene>
<evidence type="ECO:0000256" key="2">
    <source>
        <dbReference type="ARBA" id="ARBA00012251"/>
    </source>
</evidence>
<dbReference type="GO" id="GO:0061630">
    <property type="term" value="F:ubiquitin protein ligase activity"/>
    <property type="evidence" value="ECO:0007669"/>
    <property type="project" value="UniProtKB-EC"/>
</dbReference>
<reference evidence="12 13" key="1">
    <citation type="journal article" date="2018" name="PLoS Pathog.">
        <title>Evolution of structural diversity of trichothecenes, a family of toxins produced by plant pathogenic and entomopathogenic fungi.</title>
        <authorList>
            <person name="Proctor R.H."/>
            <person name="McCormick S.P."/>
            <person name="Kim H.S."/>
            <person name="Cardoza R.E."/>
            <person name="Stanley A.M."/>
            <person name="Lindo L."/>
            <person name="Kelly A."/>
            <person name="Brown D.W."/>
            <person name="Lee T."/>
            <person name="Vaughan M.M."/>
            <person name="Alexander N.J."/>
            <person name="Busman M."/>
            <person name="Gutierrez S."/>
        </authorList>
    </citation>
    <scope>NUCLEOTIDE SEQUENCE [LARGE SCALE GENOMIC DNA]</scope>
    <source>
        <strain evidence="12 13">NRRL 3299</strain>
    </source>
</reference>
<keyword evidence="3" id="KW-0808">Transferase</keyword>
<keyword evidence="8" id="KW-0862">Zinc</keyword>
<sequence length="591" mass="66401">MPSHQADALDKVHPDLVDLLIRLDLLPIDDGNGISEANLARTIFLAIELADPEEQALLVSRMLTQEEAAAERLRSPEVQNTSHRVVLDREEQKAAFLEDPSEPEPTSNGEDCIVCTESAHVRAPCGCNYCLSCYREALRIGLRSQEEFPPRCCHPLDEAAVALARSPALVHLFRQMQEEEQTPIPDRVYCHDGNCATFIPPDRKGHCLICLDKTCLECGARAHRGEPCAEGDAEEDVWATMDANRSVNCPDCGRMIQLSEACNHLTCPCGCEFCYLCGLEWKGCRCPQHGGFETMVPMRDRPGVKPPRFRRRLHRIEAPTSHDGGTEPLKIPQLRPNLGEERKQPGGDPLAAPGRVIRPLVLPQNEGRAPHFFNPHPVPDMEGLPPAFPPLEQPNGFAAPLRHVAPRHPVRMLAPTVRRIPGPAFLPAPNERQPVRRMPVANVMNPILAMHSVRGRDGLLGGANLVGGHTIPRGLNEPVSAMGHRGREEQHQLRGGGGGVVDILRDYREMEERMRNQRAAMQEEIEEYQRNIWAGQNNFNPRFEMMGAFADPDGNGGDGRRTRRHHHHHHHYHHHHHERQHPPRRHYYHHP</sequence>
<dbReference type="CDD" id="cd22584">
    <property type="entry name" value="Rcat_RBR_unk"/>
    <property type="match status" value="1"/>
</dbReference>
<keyword evidence="7" id="KW-0833">Ubl conjugation pathway</keyword>
<keyword evidence="4" id="KW-0479">Metal-binding</keyword>
<evidence type="ECO:0000256" key="4">
    <source>
        <dbReference type="ARBA" id="ARBA00022723"/>
    </source>
</evidence>
<evidence type="ECO:0000259" key="11">
    <source>
        <dbReference type="PROSITE" id="PS51873"/>
    </source>
</evidence>
<keyword evidence="9" id="KW-0175">Coiled coil</keyword>
<dbReference type="AlphaFoldDB" id="A0A395S3H0"/>
<evidence type="ECO:0000256" key="3">
    <source>
        <dbReference type="ARBA" id="ARBA00022679"/>
    </source>
</evidence>
<keyword evidence="6" id="KW-0863">Zinc-finger</keyword>
<feature type="domain" description="RING-type" evidence="11">
    <location>
        <begin position="108"/>
        <end position="295"/>
    </location>
</feature>
<dbReference type="STRING" id="5514.A0A395S3H0"/>
<evidence type="ECO:0000256" key="7">
    <source>
        <dbReference type="ARBA" id="ARBA00022786"/>
    </source>
</evidence>
<comment type="caution">
    <text evidence="12">The sequence shown here is derived from an EMBL/GenBank/DDBJ whole genome shotgun (WGS) entry which is preliminary data.</text>
</comment>
<dbReference type="GO" id="GO:0016874">
    <property type="term" value="F:ligase activity"/>
    <property type="evidence" value="ECO:0007669"/>
    <property type="project" value="UniProtKB-KW"/>
</dbReference>
<dbReference type="EC" id="2.3.2.31" evidence="2"/>
<organism evidence="12 13">
    <name type="scientific">Fusarium sporotrichioides</name>
    <dbReference type="NCBI Taxonomy" id="5514"/>
    <lineage>
        <taxon>Eukaryota</taxon>
        <taxon>Fungi</taxon>
        <taxon>Dikarya</taxon>
        <taxon>Ascomycota</taxon>
        <taxon>Pezizomycotina</taxon>
        <taxon>Sordariomycetes</taxon>
        <taxon>Hypocreomycetidae</taxon>
        <taxon>Hypocreales</taxon>
        <taxon>Nectriaceae</taxon>
        <taxon>Fusarium</taxon>
    </lineage>
</organism>
<dbReference type="Proteomes" id="UP000266152">
    <property type="component" value="Unassembled WGS sequence"/>
</dbReference>
<name>A0A395S3H0_FUSSP</name>
<dbReference type="EMBL" id="PXOF01000088">
    <property type="protein sequence ID" value="RGP66930.1"/>
    <property type="molecule type" value="Genomic_DNA"/>
</dbReference>
<dbReference type="GO" id="GO:0008270">
    <property type="term" value="F:zinc ion binding"/>
    <property type="evidence" value="ECO:0007669"/>
    <property type="project" value="UniProtKB-KW"/>
</dbReference>
<feature type="coiled-coil region" evidence="9">
    <location>
        <begin position="500"/>
        <end position="538"/>
    </location>
</feature>
<keyword evidence="13" id="KW-1185">Reference proteome</keyword>
<keyword evidence="5" id="KW-0677">Repeat</keyword>
<feature type="region of interest" description="Disordered" evidence="10">
    <location>
        <begin position="548"/>
        <end position="591"/>
    </location>
</feature>
<evidence type="ECO:0000256" key="1">
    <source>
        <dbReference type="ARBA" id="ARBA00001798"/>
    </source>
</evidence>
<evidence type="ECO:0000256" key="5">
    <source>
        <dbReference type="ARBA" id="ARBA00022737"/>
    </source>
</evidence>
<evidence type="ECO:0000313" key="13">
    <source>
        <dbReference type="Proteomes" id="UP000266152"/>
    </source>
</evidence>
<comment type="catalytic activity">
    <reaction evidence="1">
        <text>[E2 ubiquitin-conjugating enzyme]-S-ubiquitinyl-L-cysteine + [acceptor protein]-L-lysine = [E2 ubiquitin-conjugating enzyme]-L-cysteine + [acceptor protein]-N(6)-ubiquitinyl-L-lysine.</text>
        <dbReference type="EC" id="2.3.2.31"/>
    </reaction>
</comment>
<evidence type="ECO:0000256" key="9">
    <source>
        <dbReference type="SAM" id="Coils"/>
    </source>
</evidence>
<keyword evidence="12" id="KW-0436">Ligase</keyword>
<proteinExistence type="predicted"/>
<dbReference type="InterPro" id="IPR031127">
    <property type="entry name" value="E3_UB_ligase_RBR"/>
</dbReference>
<evidence type="ECO:0000313" key="12">
    <source>
        <dbReference type="EMBL" id="RGP66930.1"/>
    </source>
</evidence>
<evidence type="ECO:0000256" key="6">
    <source>
        <dbReference type="ARBA" id="ARBA00022771"/>
    </source>
</evidence>
<dbReference type="InterPro" id="IPR044066">
    <property type="entry name" value="TRIAD_supradom"/>
</dbReference>
<dbReference type="Gene3D" id="1.20.120.1750">
    <property type="match status" value="1"/>
</dbReference>
<dbReference type="PROSITE" id="PS51873">
    <property type="entry name" value="TRIAD"/>
    <property type="match status" value="1"/>
</dbReference>
<dbReference type="GO" id="GO:0016567">
    <property type="term" value="P:protein ubiquitination"/>
    <property type="evidence" value="ECO:0007669"/>
    <property type="project" value="InterPro"/>
</dbReference>
<dbReference type="SUPFAM" id="SSF57850">
    <property type="entry name" value="RING/U-box"/>
    <property type="match status" value="1"/>
</dbReference>
<dbReference type="CDD" id="cd20335">
    <property type="entry name" value="BRcat_RBR"/>
    <property type="match status" value="1"/>
</dbReference>
<protein>
    <recommendedName>
        <fullName evidence="2">RBR-type E3 ubiquitin transferase</fullName>
        <ecNumber evidence="2">2.3.2.31</ecNumber>
    </recommendedName>
</protein>
<accession>A0A395S3H0</accession>
<evidence type="ECO:0000256" key="8">
    <source>
        <dbReference type="ARBA" id="ARBA00022833"/>
    </source>
</evidence>
<feature type="compositionally biased region" description="Basic residues" evidence="10">
    <location>
        <begin position="561"/>
        <end position="591"/>
    </location>
</feature>
<dbReference type="InterPro" id="IPR002867">
    <property type="entry name" value="IBR_dom"/>
</dbReference>
<dbReference type="PANTHER" id="PTHR11685">
    <property type="entry name" value="RBR FAMILY RING FINGER AND IBR DOMAIN-CONTAINING"/>
    <property type="match status" value="1"/>
</dbReference>
<evidence type="ECO:0000256" key="10">
    <source>
        <dbReference type="SAM" id="MobiDB-lite"/>
    </source>
</evidence>